<sequence length="1690" mass="191477">MFDCLSDFGTILENPCCAGYYFDSEFLKFTACDLGFADPALYEFYSESEERSYRRGKYHKHMEALARERKKDSNRAKKCGSKERAAMRRLKEEDMDSESALGAFARDSCNEVYHRYRLFRDNLDSEASTQKALALIEDFFLLYFALKDCTSMTQFMSIMTIWLKSKCKVDSVKTLFEIAFGVDTQEKVMALLLSPFIKSGSTTGEFSSETNEMLSDLSDSDFSEYSSESASDEKKHIFLQFRDALGALSSTSKDVRSSPLFSQVSALVSTVLALGFLSDTKTLRVSVKGMDLFRFNAAKGHKNCADLLEVCIDTLKFLVEKGYACFTNGDTSAFFMVTDDGLKFDQDYVRITSQQGYVREQDWIPSPWLDQSDYEQDLLNCIENCEILLKAAPKGERYLIIRRLETLKKCHVDFTQTYKCKSGLRPAPFSFIIKGTSSIGKSTIVNNLITFALQTCAKNEGKEDYIVNPDVICTLNEMDKYHSDYQGHTQAVLLDDLGNANPDTIDVNPTVNIINFNNNIKRTAIMAEAELKGKRALQPRVLAATTNVDMESMSRHFSLEPLSVLRRFNIHIEATVRPDWRVPGTTFINGAKLRASAEEDNFFPDAWIFDIYEYIGENKSKENRKHQHFSKRYLKDREGKQLKRVGVAELLELFRDYIPQYVESQKSVVSSSKKVYNQILCPHGVFKSTCRCCQAMNSESLSESYEDIRSAISGLSFVPNFDVLGYLPNFVLRSRVMNHLLSYRTIKENKRMFGLLNLFGLGVCIATNVFLPLRSYSMLSSVIGANMFMFSFRKQQLWDRLNACHDTIPRLIDSINERQKKIGKMVVYFAVGVLALYSAYRMMSGLMKLGKPTSQSDSVFNEDLTELTENIWKSVPIAPLPSDLKNGHSYNDISFCVIRQLASVTVLDAIRERKTSFNGLFIDSNMMLIPYHERPQNKVTFCIKMIGGNCVSGKNFNVDLTSVDCVPVGKIGDTDIGLVYIGNSGDMKNLVKFFPTNHSAHLTTTGMLWKDKQGVLKERKCKFQQRACLTTKEGNRHANGFFYRMTLPSFRGLCGAVHVSNTRSKSFIAGMHLAGKSRVGTMSGGGALTQQEIYDAIESIQLNHPSHVKAVNTGLYESEAYGIQYPVEEMVSKKSPTNFMSIDKNQAQVDVYGTLPSTHFVKPKSNVIKSPISDAVTKHCGIENQWGPPPNCRRKDQLNSQPLWGPYQEYLDGVSEATQEFSTEVMDRAINDYLDQIYRYAQTPRGKAALEQVKILDPVAIASGNDVKFIDAMKPNTSMGFPINRPKREFLVDLDPNEFPERECPRMLDDVTMAIAETARTFYAMGKRAYPIFKACTKDEPTKMSKTKTRVFQAAPVSLQYNLRRSCLPVWAFLSSSPIYSECAVGVNSQGCAWNELDRFLTSFGTNRIVAGDFKAYDQHMSARMVLISYYIVEQIAKLAGYSDEECKLIRGMATDVAYPMMSLNGELIKLFGSNPSGQNGTVYTNSIVNSIYQRCVFFTLYPEYEGNFQDVVHLLTYGDDNKMGISPDFPKYNHTEMQKVYASVGIEYTMAEKEAESVPLINHTEADFLKRKSRFEPKFTYVNNFGYRYKGMWLAMLDEGSIFKSLHANLASSTISPIEVACQAIDGALREWWFYGRDVFELRQKQMIQVITEMGLSDVVSQSVFDSFDKRETDWMIKYGVEYVLDVEE</sequence>
<dbReference type="Gene3D" id="2.40.10.10">
    <property type="entry name" value="Trypsin-like serine proteases"/>
    <property type="match status" value="2"/>
</dbReference>
<dbReference type="Proteomes" id="UP000203516">
    <property type="component" value="Segment"/>
</dbReference>
<dbReference type="GO" id="GO:0005524">
    <property type="term" value="F:ATP binding"/>
    <property type="evidence" value="ECO:0007669"/>
    <property type="project" value="UniProtKB-KW"/>
</dbReference>
<keyword evidence="6" id="KW-0378">Hydrolase</keyword>
<evidence type="ECO:0000256" key="6">
    <source>
        <dbReference type="ARBA" id="ARBA00022801"/>
    </source>
</evidence>
<evidence type="ECO:0000256" key="3">
    <source>
        <dbReference type="ARBA" id="ARBA00022679"/>
    </source>
</evidence>
<dbReference type="GO" id="GO:0039694">
    <property type="term" value="P:viral RNA genome replication"/>
    <property type="evidence" value="ECO:0007669"/>
    <property type="project" value="InterPro"/>
</dbReference>
<evidence type="ECO:0000256" key="8">
    <source>
        <dbReference type="ARBA" id="ARBA00022840"/>
    </source>
</evidence>
<dbReference type="Pfam" id="PF00680">
    <property type="entry name" value="RdRP_1"/>
    <property type="match status" value="1"/>
</dbReference>
<evidence type="ECO:0000256" key="9">
    <source>
        <dbReference type="ARBA" id="ARBA00022953"/>
    </source>
</evidence>
<evidence type="ECO:0000313" key="14">
    <source>
        <dbReference type="Proteomes" id="UP000203516"/>
    </source>
</evidence>
<dbReference type="InterPro" id="IPR007094">
    <property type="entry name" value="RNA-dir_pol_PSvirus"/>
</dbReference>
<evidence type="ECO:0000259" key="11">
    <source>
        <dbReference type="PROSITE" id="PS50507"/>
    </source>
</evidence>
<dbReference type="GO" id="GO:0003724">
    <property type="term" value="F:RNA helicase activity"/>
    <property type="evidence" value="ECO:0007669"/>
    <property type="project" value="InterPro"/>
</dbReference>
<keyword evidence="3" id="KW-0808">Transferase</keyword>
<organism evidence="13 14">
    <name type="scientific">Chaetoceros socialis f. radians RNA virus 01</name>
    <dbReference type="NCBI Taxonomy" id="2169725"/>
    <lineage>
        <taxon>Viruses</taxon>
        <taxon>Riboviria</taxon>
        <taxon>Orthornavirae</taxon>
        <taxon>Pisuviricota</taxon>
        <taxon>Pisoniviricetes</taxon>
        <taxon>Picornavirales</taxon>
        <taxon>Marnaviridae</taxon>
        <taxon>Bacillarnavirus</taxon>
        <taxon>Bacillarnavirus yujii</taxon>
    </lineage>
</organism>
<dbReference type="GO" id="GO:0003968">
    <property type="term" value="F:RNA-directed RNA polymerase activity"/>
    <property type="evidence" value="ECO:0007669"/>
    <property type="project" value="UniProtKB-KW"/>
</dbReference>
<dbReference type="CDD" id="cd23195">
    <property type="entry name" value="Marnaviridae_RdRp"/>
    <property type="match status" value="1"/>
</dbReference>
<dbReference type="SUPFAM" id="SSF56672">
    <property type="entry name" value="DNA/RNA polymerases"/>
    <property type="match status" value="1"/>
</dbReference>
<keyword evidence="8" id="KW-0067">ATP-binding</keyword>
<keyword evidence="10" id="KW-0472">Membrane</keyword>
<keyword evidence="10" id="KW-1133">Transmembrane helix</keyword>
<feature type="domain" description="SF3 helicase" evidence="12">
    <location>
        <begin position="408"/>
        <end position="589"/>
    </location>
</feature>
<dbReference type="GO" id="GO:0003723">
    <property type="term" value="F:RNA binding"/>
    <property type="evidence" value="ECO:0007669"/>
    <property type="project" value="InterPro"/>
</dbReference>
<feature type="transmembrane region" description="Helical" evidence="10">
    <location>
        <begin position="825"/>
        <end position="843"/>
    </location>
</feature>
<feature type="domain" description="RdRp catalytic" evidence="11">
    <location>
        <begin position="1407"/>
        <end position="1534"/>
    </location>
</feature>
<protein>
    <submittedName>
        <fullName evidence="13">Non-structural polyprotein</fullName>
    </submittedName>
</protein>
<reference evidence="13 14" key="1">
    <citation type="journal article" date="2009" name="Appl. Environ. Microbiol.">
        <title>Isolation and characterization of a single-stranded RNA virus infecting the bloom-forming diatom Chaetoceros socialis.</title>
        <authorList>
            <person name="Tomaru Y."/>
            <person name="Takao Y."/>
            <person name="Suzuki H."/>
            <person name="Nagumo T."/>
            <person name="Nagasaki K."/>
        </authorList>
    </citation>
    <scope>NUCLEOTIDE SEQUENCE [LARGE SCALE GENOMIC DNA]</scope>
</reference>
<dbReference type="InterPro" id="IPR043504">
    <property type="entry name" value="Peptidase_S1_PA_chymotrypsin"/>
</dbReference>
<dbReference type="InterPro" id="IPR009003">
    <property type="entry name" value="Peptidase_S1_PA"/>
</dbReference>
<evidence type="ECO:0000256" key="1">
    <source>
        <dbReference type="ARBA" id="ARBA00022484"/>
    </source>
</evidence>
<dbReference type="GeneID" id="7559143"/>
<keyword evidence="14" id="KW-1185">Reference proteome</keyword>
<dbReference type="InterPro" id="IPR000605">
    <property type="entry name" value="Helicase_SF3_ssDNA/RNA_vir"/>
</dbReference>
<keyword evidence="9" id="KW-0693">Viral RNA replication</keyword>
<keyword evidence="5" id="KW-0547">Nucleotide-binding</keyword>
<dbReference type="InterPro" id="IPR014759">
    <property type="entry name" value="Helicase_SF3_ssRNA_vir"/>
</dbReference>
<feature type="transmembrane region" description="Helical" evidence="10">
    <location>
        <begin position="776"/>
        <end position="792"/>
    </location>
</feature>
<evidence type="ECO:0000256" key="7">
    <source>
        <dbReference type="ARBA" id="ARBA00022807"/>
    </source>
</evidence>
<evidence type="ECO:0000259" key="12">
    <source>
        <dbReference type="PROSITE" id="PS51218"/>
    </source>
</evidence>
<dbReference type="BRENDA" id="2.7.7.48">
    <property type="organism ID" value="11634"/>
</dbReference>
<dbReference type="GO" id="GO:0006351">
    <property type="term" value="P:DNA-templated transcription"/>
    <property type="evidence" value="ECO:0007669"/>
    <property type="project" value="InterPro"/>
</dbReference>
<keyword evidence="2" id="KW-0645">Protease</keyword>
<accession>B9A8E0</accession>
<keyword evidence="7" id="KW-0788">Thiol protease</keyword>
<feature type="transmembrane region" description="Helical" evidence="10">
    <location>
        <begin position="752"/>
        <end position="770"/>
    </location>
</feature>
<evidence type="ECO:0000256" key="5">
    <source>
        <dbReference type="ARBA" id="ARBA00022741"/>
    </source>
</evidence>
<name>B9A8E0_9VIRU</name>
<dbReference type="KEGG" id="vg:7559143"/>
<proteinExistence type="predicted"/>
<evidence type="ECO:0000256" key="2">
    <source>
        <dbReference type="ARBA" id="ARBA00022670"/>
    </source>
</evidence>
<keyword evidence="1" id="KW-0696">RNA-directed RNA polymerase</keyword>
<dbReference type="GO" id="GO:0006508">
    <property type="term" value="P:proteolysis"/>
    <property type="evidence" value="ECO:0007669"/>
    <property type="project" value="UniProtKB-KW"/>
</dbReference>
<evidence type="ECO:0000313" key="13">
    <source>
        <dbReference type="EMBL" id="BAH22517.1"/>
    </source>
</evidence>
<dbReference type="Gene3D" id="3.30.70.270">
    <property type="match status" value="1"/>
</dbReference>
<evidence type="ECO:0000256" key="4">
    <source>
        <dbReference type="ARBA" id="ARBA00022695"/>
    </source>
</evidence>
<dbReference type="RefSeq" id="YP_002647032.1">
    <property type="nucleotide sequence ID" value="NC_012212.1"/>
</dbReference>
<dbReference type="InterPro" id="IPR043502">
    <property type="entry name" value="DNA/RNA_pol_sf"/>
</dbReference>
<dbReference type="GO" id="GO:0033644">
    <property type="term" value="C:host cell membrane"/>
    <property type="evidence" value="ECO:0007669"/>
    <property type="project" value="UniProtKB-SubCell"/>
</dbReference>
<keyword evidence="10" id="KW-0812">Transmembrane</keyword>
<keyword evidence="4" id="KW-0548">Nucleotidyltransferase</keyword>
<dbReference type="Pfam" id="PF00910">
    <property type="entry name" value="RNA_helicase"/>
    <property type="match status" value="1"/>
</dbReference>
<dbReference type="SUPFAM" id="SSF50494">
    <property type="entry name" value="Trypsin-like serine proteases"/>
    <property type="match status" value="1"/>
</dbReference>
<dbReference type="EMBL" id="AB469874">
    <property type="protein sequence ID" value="BAH22517.1"/>
    <property type="molecule type" value="Genomic_RNA"/>
</dbReference>
<dbReference type="PROSITE" id="PS51218">
    <property type="entry name" value="SF3_HELICASE_2"/>
    <property type="match status" value="1"/>
</dbReference>
<dbReference type="PROSITE" id="PS50507">
    <property type="entry name" value="RDRP_SSRNA_POS"/>
    <property type="match status" value="1"/>
</dbReference>
<dbReference type="InterPro" id="IPR001205">
    <property type="entry name" value="RNA-dir_pol_C"/>
</dbReference>
<dbReference type="InterPro" id="IPR043128">
    <property type="entry name" value="Rev_trsase/Diguanyl_cyclase"/>
</dbReference>
<evidence type="ECO:0000256" key="10">
    <source>
        <dbReference type="SAM" id="Phobius"/>
    </source>
</evidence>
<dbReference type="GO" id="GO:0004197">
    <property type="term" value="F:cysteine-type endopeptidase activity"/>
    <property type="evidence" value="ECO:0007669"/>
    <property type="project" value="InterPro"/>
</dbReference>